<dbReference type="InterPro" id="IPR004013">
    <property type="entry name" value="PHP_dom"/>
</dbReference>
<dbReference type="KEGG" id="ttr:Tter_0400"/>
<dbReference type="Pfam" id="PF02811">
    <property type="entry name" value="PHP"/>
    <property type="match status" value="1"/>
</dbReference>
<dbReference type="GO" id="GO:0035312">
    <property type="term" value="F:5'-3' DNA exonuclease activity"/>
    <property type="evidence" value="ECO:0007669"/>
    <property type="project" value="TreeGrafter"/>
</dbReference>
<dbReference type="HOGENOM" id="CLU_072983_0_0_0"/>
<dbReference type="SUPFAM" id="SSF89550">
    <property type="entry name" value="PHP domain-like"/>
    <property type="match status" value="1"/>
</dbReference>
<dbReference type="CDD" id="cd07432">
    <property type="entry name" value="PHP_HisPPase"/>
    <property type="match status" value="1"/>
</dbReference>
<evidence type="ECO:0000259" key="1">
    <source>
        <dbReference type="SMART" id="SM00481"/>
    </source>
</evidence>
<dbReference type="STRING" id="525904.Tter_0400"/>
<accession>D1CEG6</accession>
<dbReference type="EMBL" id="CP001825">
    <property type="protein sequence ID" value="ACZ41322.1"/>
    <property type="molecule type" value="Genomic_DNA"/>
</dbReference>
<dbReference type="InterPro" id="IPR052018">
    <property type="entry name" value="PHP_domain"/>
</dbReference>
<feature type="domain" description="Polymerase/histidinol phosphatase N-terminal" evidence="1">
    <location>
        <begin position="9"/>
        <end position="72"/>
    </location>
</feature>
<dbReference type="GO" id="GO:0004534">
    <property type="term" value="F:5'-3' RNA exonuclease activity"/>
    <property type="evidence" value="ECO:0007669"/>
    <property type="project" value="TreeGrafter"/>
</dbReference>
<dbReference type="OrthoDB" id="9804333at2"/>
<dbReference type="Proteomes" id="UP000000323">
    <property type="component" value="Chromosome 1"/>
</dbReference>
<dbReference type="Pfam" id="PF13263">
    <property type="entry name" value="PHP_C"/>
    <property type="match status" value="1"/>
</dbReference>
<protein>
    <submittedName>
        <fullName evidence="2">PHP domain protein</fullName>
    </submittedName>
</protein>
<keyword evidence="3" id="KW-1185">Reference proteome</keyword>
<proteinExistence type="predicted"/>
<dbReference type="InterPro" id="IPR016195">
    <property type="entry name" value="Pol/histidinol_Pase-like"/>
</dbReference>
<dbReference type="PANTHER" id="PTHR42924">
    <property type="entry name" value="EXONUCLEASE"/>
    <property type="match status" value="1"/>
</dbReference>
<dbReference type="eggNOG" id="COG0613">
    <property type="taxonomic scope" value="Bacteria"/>
</dbReference>
<dbReference type="PANTHER" id="PTHR42924:SF3">
    <property type="entry name" value="POLYMERASE_HISTIDINOL PHOSPHATASE N-TERMINAL DOMAIN-CONTAINING PROTEIN"/>
    <property type="match status" value="1"/>
</dbReference>
<evidence type="ECO:0000313" key="3">
    <source>
        <dbReference type="Proteomes" id="UP000000323"/>
    </source>
</evidence>
<gene>
    <name evidence="2" type="ordered locus">Tter_0400</name>
</gene>
<dbReference type="Gene3D" id="3.20.20.140">
    <property type="entry name" value="Metal-dependent hydrolases"/>
    <property type="match status" value="1"/>
</dbReference>
<organism evidence="2 3">
    <name type="scientific">Thermobaculum terrenum (strain ATCC BAA-798 / CCMEE 7001 / YNP1)</name>
    <dbReference type="NCBI Taxonomy" id="525904"/>
    <lineage>
        <taxon>Bacteria</taxon>
        <taxon>Bacillati</taxon>
        <taxon>Chloroflexota</taxon>
        <taxon>Chloroflexia</taxon>
        <taxon>Candidatus Thermobaculales</taxon>
        <taxon>Candidatus Thermobaculaceae</taxon>
        <taxon>Thermobaculum</taxon>
    </lineage>
</organism>
<sequence>MSTNDLVRAELHCHTSWSRDCLMRPDRLVQVCIEKGIEVLAITDHNEIGGAFEVASIAPFTVIVGEEIKTREGELIGYFLKRYIPQGLSAEDTAMEIKSQGGIVSVPHPFDSLRNSRLKTEVLERLITKNLVDIIEAFNSRTTKPEDNTKAEIYAASKGIPVVAGSDAHTYPEVGTGTTLLSPFSNADEFLMSARQAVLTEARLSPWPVHLASTWAKIAKKVKML</sequence>
<reference evidence="3" key="1">
    <citation type="journal article" date="2010" name="Stand. Genomic Sci.">
        <title>Complete genome sequence of 'Thermobaculum terrenum' type strain (YNP1).</title>
        <authorList>
            <person name="Kiss H."/>
            <person name="Cleland D."/>
            <person name="Lapidus A."/>
            <person name="Lucas S."/>
            <person name="Glavina Del Rio T."/>
            <person name="Nolan M."/>
            <person name="Tice H."/>
            <person name="Han C."/>
            <person name="Goodwin L."/>
            <person name="Pitluck S."/>
            <person name="Liolios K."/>
            <person name="Ivanova N."/>
            <person name="Mavromatis K."/>
            <person name="Ovchinnikova G."/>
            <person name="Pati A."/>
            <person name="Chen A."/>
            <person name="Palaniappan K."/>
            <person name="Land M."/>
            <person name="Hauser L."/>
            <person name="Chang Y."/>
            <person name="Jeffries C."/>
            <person name="Lu M."/>
            <person name="Brettin T."/>
            <person name="Detter J."/>
            <person name="Goker M."/>
            <person name="Tindall B."/>
            <person name="Beck B."/>
            <person name="McDermott T."/>
            <person name="Woyke T."/>
            <person name="Bristow J."/>
            <person name="Eisen J."/>
            <person name="Markowitz V."/>
            <person name="Hugenholtz P."/>
            <person name="Kyrpides N."/>
            <person name="Klenk H."/>
            <person name="Cheng J."/>
        </authorList>
    </citation>
    <scope>NUCLEOTIDE SEQUENCE [LARGE SCALE GENOMIC DNA]</scope>
    <source>
        <strain evidence="3">ATCC BAA-798 / YNP1</strain>
    </source>
</reference>
<dbReference type="SMART" id="SM00481">
    <property type="entry name" value="POLIIIAc"/>
    <property type="match status" value="1"/>
</dbReference>
<dbReference type="RefSeq" id="WP_012874357.1">
    <property type="nucleotide sequence ID" value="NC_013525.1"/>
</dbReference>
<dbReference type="AlphaFoldDB" id="D1CEG6"/>
<name>D1CEG6_THET1</name>
<evidence type="ECO:0000313" key="2">
    <source>
        <dbReference type="EMBL" id="ACZ41322.1"/>
    </source>
</evidence>
<dbReference type="InterPro" id="IPR003141">
    <property type="entry name" value="Pol/His_phosphatase_N"/>
</dbReference>